<gene>
    <name evidence="10" type="ORF">ACHAXA_007392</name>
</gene>
<evidence type="ECO:0000256" key="7">
    <source>
        <dbReference type="ARBA" id="ARBA00023140"/>
    </source>
</evidence>
<dbReference type="Gene3D" id="1.25.40.10">
    <property type="entry name" value="Tetratricopeptide repeat domain"/>
    <property type="match status" value="1"/>
</dbReference>
<dbReference type="InterPro" id="IPR024111">
    <property type="entry name" value="PEX5/PEX5L"/>
</dbReference>
<evidence type="ECO:0000313" key="10">
    <source>
        <dbReference type="EMBL" id="KAL3811327.1"/>
    </source>
</evidence>
<keyword evidence="7" id="KW-0576">Peroxisome</keyword>
<dbReference type="InterPro" id="IPR011990">
    <property type="entry name" value="TPR-like_helical_dom_sf"/>
</dbReference>
<feature type="compositionally biased region" description="Basic and acidic residues" evidence="9">
    <location>
        <begin position="291"/>
        <end position="302"/>
    </location>
</feature>
<keyword evidence="4" id="KW-0963">Cytoplasm</keyword>
<sequence length="366" mass="40893">MERTSAAFKRDTAQSTETNPMQAEVRSHREERTIQREDDDVATVSEEDEALHHEGITGDASIERLARAWRDAEAEYAREFDEDGHDYAEDGGYYDASDMGGGLYSADGSAAMSAAMGDATAEEPRYQFSEASRNYGCVQTATTDVPAKGLSYSQNLYDEGLRRFDEGNISEAILCFESTLRNIDPEHADAWRMLGKCHTENDEDQKAIVCWLRSLERDPFSPETLLALGVSYVNELDHERAVQSLRGWVANHPLYAGMIDDNTDAIGVKDDVYGNASIEEEGIHGSTAAGTRREWDGQRRMSPDGGRNARRGTVAATRVGVRSHGRRRRGCLRGPRRGLQRQPRLRCRRRRLPQGDRRPSYGLSAP</sequence>
<feature type="compositionally biased region" description="Basic and acidic residues" evidence="9">
    <location>
        <begin position="1"/>
        <end position="12"/>
    </location>
</feature>
<evidence type="ECO:0000256" key="5">
    <source>
        <dbReference type="ARBA" id="ARBA00022737"/>
    </source>
</evidence>
<evidence type="ECO:0000256" key="9">
    <source>
        <dbReference type="SAM" id="MobiDB-lite"/>
    </source>
</evidence>
<comment type="similarity">
    <text evidence="3">Belongs to the peroxisomal targeting signal receptor family.</text>
</comment>
<dbReference type="InterPro" id="IPR019734">
    <property type="entry name" value="TPR_rpt"/>
</dbReference>
<feature type="compositionally biased region" description="Basic residues" evidence="9">
    <location>
        <begin position="321"/>
        <end position="344"/>
    </location>
</feature>
<feature type="repeat" description="TPR" evidence="8">
    <location>
        <begin position="188"/>
        <end position="221"/>
    </location>
</feature>
<feature type="region of interest" description="Disordered" evidence="9">
    <location>
        <begin position="279"/>
        <end position="344"/>
    </location>
</feature>
<evidence type="ECO:0000256" key="2">
    <source>
        <dbReference type="ARBA" id="ARBA00004496"/>
    </source>
</evidence>
<evidence type="ECO:0000313" key="11">
    <source>
        <dbReference type="Proteomes" id="UP001530377"/>
    </source>
</evidence>
<feature type="compositionally biased region" description="Acidic residues" evidence="9">
    <location>
        <begin position="37"/>
        <end position="49"/>
    </location>
</feature>
<dbReference type="Pfam" id="PF13432">
    <property type="entry name" value="TPR_16"/>
    <property type="match status" value="1"/>
</dbReference>
<dbReference type="Proteomes" id="UP001530377">
    <property type="component" value="Unassembled WGS sequence"/>
</dbReference>
<accession>A0ABD3RG58</accession>
<keyword evidence="6 8" id="KW-0802">TPR repeat</keyword>
<evidence type="ECO:0000256" key="1">
    <source>
        <dbReference type="ARBA" id="ARBA00004275"/>
    </source>
</evidence>
<evidence type="ECO:0000256" key="4">
    <source>
        <dbReference type="ARBA" id="ARBA00022490"/>
    </source>
</evidence>
<evidence type="ECO:0000256" key="3">
    <source>
        <dbReference type="ARBA" id="ARBA00005348"/>
    </source>
</evidence>
<evidence type="ECO:0000256" key="8">
    <source>
        <dbReference type="PROSITE-ProRule" id="PRU00339"/>
    </source>
</evidence>
<organism evidence="10 11">
    <name type="scientific">Cyclostephanos tholiformis</name>
    <dbReference type="NCBI Taxonomy" id="382380"/>
    <lineage>
        <taxon>Eukaryota</taxon>
        <taxon>Sar</taxon>
        <taxon>Stramenopiles</taxon>
        <taxon>Ochrophyta</taxon>
        <taxon>Bacillariophyta</taxon>
        <taxon>Coscinodiscophyceae</taxon>
        <taxon>Thalassiosirophycidae</taxon>
        <taxon>Stephanodiscales</taxon>
        <taxon>Stephanodiscaceae</taxon>
        <taxon>Cyclostephanos</taxon>
    </lineage>
</organism>
<evidence type="ECO:0008006" key="12">
    <source>
        <dbReference type="Google" id="ProtNLM"/>
    </source>
</evidence>
<name>A0ABD3RG58_9STRA</name>
<dbReference type="SUPFAM" id="SSF48452">
    <property type="entry name" value="TPR-like"/>
    <property type="match status" value="1"/>
</dbReference>
<dbReference type="PANTHER" id="PTHR10130">
    <property type="entry name" value="PEROXISOMAL TARGETING SIGNAL 1 RECEPTOR PEX5"/>
    <property type="match status" value="1"/>
</dbReference>
<reference evidence="10 11" key="1">
    <citation type="submission" date="2024-10" db="EMBL/GenBank/DDBJ databases">
        <title>Updated reference genomes for cyclostephanoid diatoms.</title>
        <authorList>
            <person name="Roberts W.R."/>
            <person name="Alverson A.J."/>
        </authorList>
    </citation>
    <scope>NUCLEOTIDE SEQUENCE [LARGE SCALE GENOMIC DNA]</scope>
    <source>
        <strain evidence="10 11">AJA228-03</strain>
    </source>
</reference>
<keyword evidence="11" id="KW-1185">Reference proteome</keyword>
<comment type="caution">
    <text evidence="10">The sequence shown here is derived from an EMBL/GenBank/DDBJ whole genome shotgun (WGS) entry which is preliminary data.</text>
</comment>
<dbReference type="PROSITE" id="PS50005">
    <property type="entry name" value="TPR"/>
    <property type="match status" value="1"/>
</dbReference>
<keyword evidence="5" id="KW-0677">Repeat</keyword>
<dbReference type="GO" id="GO:0005777">
    <property type="term" value="C:peroxisome"/>
    <property type="evidence" value="ECO:0007669"/>
    <property type="project" value="UniProtKB-SubCell"/>
</dbReference>
<evidence type="ECO:0000256" key="6">
    <source>
        <dbReference type="ARBA" id="ARBA00022803"/>
    </source>
</evidence>
<dbReference type="AlphaFoldDB" id="A0ABD3RG58"/>
<feature type="region of interest" description="Disordered" evidence="9">
    <location>
        <begin position="1"/>
        <end position="57"/>
    </location>
</feature>
<protein>
    <recommendedName>
        <fullName evidence="12">Peroxin-5</fullName>
    </recommendedName>
</protein>
<feature type="compositionally biased region" description="Basic and acidic residues" evidence="9">
    <location>
        <begin position="25"/>
        <end position="36"/>
    </location>
</feature>
<dbReference type="PANTHER" id="PTHR10130:SF0">
    <property type="entry name" value="GH08708P"/>
    <property type="match status" value="1"/>
</dbReference>
<dbReference type="EMBL" id="JALLPB020000267">
    <property type="protein sequence ID" value="KAL3811327.1"/>
    <property type="molecule type" value="Genomic_DNA"/>
</dbReference>
<comment type="subcellular location">
    <subcellularLocation>
        <location evidence="2">Cytoplasm</location>
    </subcellularLocation>
    <subcellularLocation>
        <location evidence="1">Peroxisome</location>
    </subcellularLocation>
</comment>
<proteinExistence type="inferred from homology"/>